<reference evidence="1" key="3">
    <citation type="journal article" date="2017" name="Nature">
        <title>Genome sequence of the progenitor of the wheat D genome Aegilops tauschii.</title>
        <authorList>
            <person name="Luo M.C."/>
            <person name="Gu Y.Q."/>
            <person name="Puiu D."/>
            <person name="Wang H."/>
            <person name="Twardziok S.O."/>
            <person name="Deal K.R."/>
            <person name="Huo N."/>
            <person name="Zhu T."/>
            <person name="Wang L."/>
            <person name="Wang Y."/>
            <person name="McGuire P.E."/>
            <person name="Liu S."/>
            <person name="Long H."/>
            <person name="Ramasamy R.K."/>
            <person name="Rodriguez J.C."/>
            <person name="Van S.L."/>
            <person name="Yuan L."/>
            <person name="Wang Z."/>
            <person name="Xia Z."/>
            <person name="Xiao L."/>
            <person name="Anderson O.D."/>
            <person name="Ouyang S."/>
            <person name="Liang Y."/>
            <person name="Zimin A.V."/>
            <person name="Pertea G."/>
            <person name="Qi P."/>
            <person name="Bennetzen J.L."/>
            <person name="Dai X."/>
            <person name="Dawson M.W."/>
            <person name="Muller H.G."/>
            <person name="Kugler K."/>
            <person name="Rivarola-Duarte L."/>
            <person name="Spannagl M."/>
            <person name="Mayer K.F.X."/>
            <person name="Lu F.H."/>
            <person name="Bevan M.W."/>
            <person name="Leroy P."/>
            <person name="Li P."/>
            <person name="You F.M."/>
            <person name="Sun Q."/>
            <person name="Liu Z."/>
            <person name="Lyons E."/>
            <person name="Wicker T."/>
            <person name="Salzberg S.L."/>
            <person name="Devos K.M."/>
            <person name="Dvorak J."/>
        </authorList>
    </citation>
    <scope>NUCLEOTIDE SEQUENCE [LARGE SCALE GENOMIC DNA]</scope>
    <source>
        <strain evidence="1">cv. AL8/78</strain>
    </source>
</reference>
<evidence type="ECO:0000313" key="1">
    <source>
        <dbReference type="EnsemblPlants" id="AET3Gv20287000.1"/>
    </source>
</evidence>
<accession>A0A453EBV2</accession>
<reference evidence="2" key="1">
    <citation type="journal article" date="2014" name="Science">
        <title>Ancient hybridizations among the ancestral genomes of bread wheat.</title>
        <authorList>
            <consortium name="International Wheat Genome Sequencing Consortium,"/>
            <person name="Marcussen T."/>
            <person name="Sandve S.R."/>
            <person name="Heier L."/>
            <person name="Spannagl M."/>
            <person name="Pfeifer M."/>
            <person name="Jakobsen K.S."/>
            <person name="Wulff B.B."/>
            <person name="Steuernagel B."/>
            <person name="Mayer K.F."/>
            <person name="Olsen O.A."/>
        </authorList>
    </citation>
    <scope>NUCLEOTIDE SEQUENCE [LARGE SCALE GENOMIC DNA]</scope>
    <source>
        <strain evidence="2">cv. AL8/78</strain>
    </source>
</reference>
<proteinExistence type="predicted"/>
<dbReference type="AlphaFoldDB" id="A0A453EBV2"/>
<keyword evidence="2" id="KW-1185">Reference proteome</keyword>
<protein>
    <recommendedName>
        <fullName evidence="3">Reverse transcriptase zinc-binding domain-containing protein</fullName>
    </recommendedName>
</protein>
<sequence>GNCGLCPLCKREQESGIHLFVKCRFSIRLWRSVIDKFGLVHMDTSNWHLEDSLMQWWDR</sequence>
<evidence type="ECO:0008006" key="3">
    <source>
        <dbReference type="Google" id="ProtNLM"/>
    </source>
</evidence>
<dbReference type="EnsemblPlants" id="AET3Gv20287000.1">
    <property type="protein sequence ID" value="AET3Gv20287000.1"/>
    <property type="gene ID" value="AET3Gv20287000"/>
</dbReference>
<reference evidence="2" key="2">
    <citation type="journal article" date="2017" name="Nat. Plants">
        <title>The Aegilops tauschii genome reveals multiple impacts of transposons.</title>
        <authorList>
            <person name="Zhao G."/>
            <person name="Zou C."/>
            <person name="Li K."/>
            <person name="Wang K."/>
            <person name="Li T."/>
            <person name="Gao L."/>
            <person name="Zhang X."/>
            <person name="Wang H."/>
            <person name="Yang Z."/>
            <person name="Liu X."/>
            <person name="Jiang W."/>
            <person name="Mao L."/>
            <person name="Kong X."/>
            <person name="Jiao Y."/>
            <person name="Jia J."/>
        </authorList>
    </citation>
    <scope>NUCLEOTIDE SEQUENCE [LARGE SCALE GENOMIC DNA]</scope>
    <source>
        <strain evidence="2">cv. AL8/78</strain>
    </source>
</reference>
<evidence type="ECO:0000313" key="2">
    <source>
        <dbReference type="Proteomes" id="UP000015105"/>
    </source>
</evidence>
<dbReference type="Gramene" id="AET3Gv20287000.1">
    <property type="protein sequence ID" value="AET3Gv20287000.1"/>
    <property type="gene ID" value="AET3Gv20287000"/>
</dbReference>
<name>A0A453EBV2_AEGTS</name>
<reference evidence="1" key="4">
    <citation type="submission" date="2019-03" db="UniProtKB">
        <authorList>
            <consortium name="EnsemblPlants"/>
        </authorList>
    </citation>
    <scope>IDENTIFICATION</scope>
</reference>
<organism evidence="1 2">
    <name type="scientific">Aegilops tauschii subsp. strangulata</name>
    <name type="common">Goatgrass</name>
    <dbReference type="NCBI Taxonomy" id="200361"/>
    <lineage>
        <taxon>Eukaryota</taxon>
        <taxon>Viridiplantae</taxon>
        <taxon>Streptophyta</taxon>
        <taxon>Embryophyta</taxon>
        <taxon>Tracheophyta</taxon>
        <taxon>Spermatophyta</taxon>
        <taxon>Magnoliopsida</taxon>
        <taxon>Liliopsida</taxon>
        <taxon>Poales</taxon>
        <taxon>Poaceae</taxon>
        <taxon>BOP clade</taxon>
        <taxon>Pooideae</taxon>
        <taxon>Triticodae</taxon>
        <taxon>Triticeae</taxon>
        <taxon>Triticinae</taxon>
        <taxon>Aegilops</taxon>
    </lineage>
</organism>
<reference evidence="1" key="5">
    <citation type="journal article" date="2021" name="G3 (Bethesda)">
        <title>Aegilops tauschii genome assembly Aet v5.0 features greater sequence contiguity and improved annotation.</title>
        <authorList>
            <person name="Wang L."/>
            <person name="Zhu T."/>
            <person name="Rodriguez J.C."/>
            <person name="Deal K.R."/>
            <person name="Dubcovsky J."/>
            <person name="McGuire P.E."/>
            <person name="Lux T."/>
            <person name="Spannagl M."/>
            <person name="Mayer K.F.X."/>
            <person name="Baldrich P."/>
            <person name="Meyers B.C."/>
            <person name="Huo N."/>
            <person name="Gu Y.Q."/>
            <person name="Zhou H."/>
            <person name="Devos K.M."/>
            <person name="Bennetzen J.L."/>
            <person name="Unver T."/>
            <person name="Budak H."/>
            <person name="Gulick P.J."/>
            <person name="Galiba G."/>
            <person name="Kalapos B."/>
            <person name="Nelson D.R."/>
            <person name="Li P."/>
            <person name="You F.M."/>
            <person name="Luo M.C."/>
            <person name="Dvorak J."/>
        </authorList>
    </citation>
    <scope>NUCLEOTIDE SEQUENCE [LARGE SCALE GENOMIC DNA]</scope>
    <source>
        <strain evidence="1">cv. AL8/78</strain>
    </source>
</reference>
<dbReference type="Proteomes" id="UP000015105">
    <property type="component" value="Chromosome 3D"/>
</dbReference>